<name>A0A1Y2EYE6_PROLT</name>
<dbReference type="InterPro" id="IPR001214">
    <property type="entry name" value="SET_dom"/>
</dbReference>
<evidence type="ECO:0000259" key="1">
    <source>
        <dbReference type="PROSITE" id="PS50280"/>
    </source>
</evidence>
<keyword evidence="3" id="KW-1185">Reference proteome</keyword>
<proteinExistence type="predicted"/>
<dbReference type="InterPro" id="IPR046341">
    <property type="entry name" value="SET_dom_sf"/>
</dbReference>
<comment type="caution">
    <text evidence="2">The sequence shown here is derived from an EMBL/GenBank/DDBJ whole genome shotgun (WGS) entry which is preliminary data.</text>
</comment>
<gene>
    <name evidence="2" type="ORF">BCR37DRAFT_389315</name>
</gene>
<evidence type="ECO:0000313" key="3">
    <source>
        <dbReference type="Proteomes" id="UP000193685"/>
    </source>
</evidence>
<organism evidence="2 3">
    <name type="scientific">Protomyces lactucae-debilis</name>
    <dbReference type="NCBI Taxonomy" id="2754530"/>
    <lineage>
        <taxon>Eukaryota</taxon>
        <taxon>Fungi</taxon>
        <taxon>Dikarya</taxon>
        <taxon>Ascomycota</taxon>
        <taxon>Taphrinomycotina</taxon>
        <taxon>Taphrinomycetes</taxon>
        <taxon>Taphrinales</taxon>
        <taxon>Protomycetaceae</taxon>
        <taxon>Protomyces</taxon>
    </lineage>
</organism>
<dbReference type="SUPFAM" id="SSF82199">
    <property type="entry name" value="SET domain"/>
    <property type="match status" value="1"/>
</dbReference>
<dbReference type="InterPro" id="IPR044429">
    <property type="entry name" value="SETD4_SET"/>
</dbReference>
<reference evidence="2 3" key="1">
    <citation type="submission" date="2016-07" db="EMBL/GenBank/DDBJ databases">
        <title>Pervasive Adenine N6-methylation of Active Genes in Fungi.</title>
        <authorList>
            <consortium name="DOE Joint Genome Institute"/>
            <person name="Mondo S.J."/>
            <person name="Dannebaum R.O."/>
            <person name="Kuo R.C."/>
            <person name="Labutti K."/>
            <person name="Haridas S."/>
            <person name="Kuo A."/>
            <person name="Salamov A."/>
            <person name="Ahrendt S.R."/>
            <person name="Lipzen A."/>
            <person name="Sullivan W."/>
            <person name="Andreopoulos W.B."/>
            <person name="Clum A."/>
            <person name="Lindquist E."/>
            <person name="Daum C."/>
            <person name="Ramamoorthy G.K."/>
            <person name="Gryganskyi A."/>
            <person name="Culley D."/>
            <person name="Magnuson J.K."/>
            <person name="James T.Y."/>
            <person name="O'Malley M.A."/>
            <person name="Stajich J.E."/>
            <person name="Spatafora J.W."/>
            <person name="Visel A."/>
            <person name="Grigoriev I.V."/>
        </authorList>
    </citation>
    <scope>NUCLEOTIDE SEQUENCE [LARGE SCALE GENOMIC DNA]</scope>
    <source>
        <strain evidence="2 3">12-1054</strain>
    </source>
</reference>
<dbReference type="InterPro" id="IPR050600">
    <property type="entry name" value="SETD3_SETD6_MTase"/>
</dbReference>
<dbReference type="GO" id="GO:0016279">
    <property type="term" value="F:protein-lysine N-methyltransferase activity"/>
    <property type="evidence" value="ECO:0007669"/>
    <property type="project" value="InterPro"/>
</dbReference>
<dbReference type="PANTHER" id="PTHR13271:SF151">
    <property type="entry name" value="SET DOMAIN-CONTAINING PROTEIN 4"/>
    <property type="match status" value="1"/>
</dbReference>
<dbReference type="RefSeq" id="XP_040722670.1">
    <property type="nucleotide sequence ID" value="XM_040870719.1"/>
</dbReference>
<evidence type="ECO:0000313" key="2">
    <source>
        <dbReference type="EMBL" id="ORY76590.1"/>
    </source>
</evidence>
<dbReference type="CDD" id="cd19177">
    <property type="entry name" value="SET_SETD4"/>
    <property type="match status" value="1"/>
</dbReference>
<dbReference type="Gene3D" id="3.90.1410.10">
    <property type="entry name" value="set domain protein methyltransferase, domain 1"/>
    <property type="match status" value="1"/>
</dbReference>
<dbReference type="OMA" id="ISHMKDE"/>
<protein>
    <recommendedName>
        <fullName evidence="1">SET domain-containing protein</fullName>
    </recommendedName>
</protein>
<dbReference type="AlphaFoldDB" id="A0A1Y2EYE6"/>
<dbReference type="PANTHER" id="PTHR13271">
    <property type="entry name" value="UNCHARACTERIZED PUTATIVE METHYLTRANSFERASE"/>
    <property type="match status" value="1"/>
</dbReference>
<sequence>MQAQTDAAYTELYSSLIQEGVSASSLKLKDFPETGRGLAATRTISPGETLLSIPFRHLINLKTIAKSLGTDWKHSTCPAHAAIAVHILHHRRLHENSSLKHYIHSLPRAEDLQGIPLTWETQECEYLPVSTQTKLAQQRLLLSNHYSLAQVLISNTPVYADLNLTFELFRWAWLIVNSRSIYQQLSTQSTIDDNYTCAALVDMLNHAPSNVPHAKLLYDKSGLTVEAQSSYVEGEEVCISYGAHGNDFLVLEYGFRVQQNADNSLVLDDLILADLSDAHGEQLREMGYFGGYTTDHLGRASFRVEVALRVALLEQDELVVDGQALRRVMQYAQGLNSGRDTEAAVKERLTRLLDMVVARSTSAIESMPNTMSKSVKDMISVLHQDEIAIAEHGLEHLKL</sequence>
<dbReference type="Pfam" id="PF00856">
    <property type="entry name" value="SET"/>
    <property type="match status" value="1"/>
</dbReference>
<dbReference type="EMBL" id="MCFI01000022">
    <property type="protein sequence ID" value="ORY76590.1"/>
    <property type="molecule type" value="Genomic_DNA"/>
</dbReference>
<dbReference type="GeneID" id="63787318"/>
<dbReference type="OrthoDB" id="341421at2759"/>
<dbReference type="STRING" id="56484.A0A1Y2EYE6"/>
<accession>A0A1Y2EYE6</accession>
<dbReference type="PROSITE" id="PS50280">
    <property type="entry name" value="SET"/>
    <property type="match status" value="1"/>
</dbReference>
<dbReference type="Proteomes" id="UP000193685">
    <property type="component" value="Unassembled WGS sequence"/>
</dbReference>
<feature type="domain" description="SET" evidence="1">
    <location>
        <begin position="24"/>
        <end position="242"/>
    </location>
</feature>